<dbReference type="InterPro" id="IPR027405">
    <property type="entry name" value="YidB-like"/>
</dbReference>
<reference evidence="1 2" key="1">
    <citation type="submission" date="2019-07" db="EMBL/GenBank/DDBJ databases">
        <title>The pathways for chlorine oxyanion respiration interact through the shared metabolite chlorate.</title>
        <authorList>
            <person name="Barnum T.P."/>
            <person name="Cheng Y."/>
            <person name="Hill K.A."/>
            <person name="Lucas L.N."/>
            <person name="Carlson H.K."/>
            <person name="Coates J.D."/>
        </authorList>
    </citation>
    <scope>NUCLEOTIDE SEQUENCE [LARGE SCALE GENOMIC DNA]</scope>
    <source>
        <strain evidence="1">BK-3</strain>
    </source>
</reference>
<dbReference type="Pfam" id="PF20159">
    <property type="entry name" value="YidB"/>
    <property type="match status" value="1"/>
</dbReference>
<dbReference type="Proteomes" id="UP000317355">
    <property type="component" value="Unassembled WGS sequence"/>
</dbReference>
<dbReference type="SUPFAM" id="SSF140804">
    <property type="entry name" value="YidB-like"/>
    <property type="match status" value="1"/>
</dbReference>
<proteinExistence type="predicted"/>
<dbReference type="InterPro" id="IPR045372">
    <property type="entry name" value="YidB"/>
</dbReference>
<evidence type="ECO:0000313" key="2">
    <source>
        <dbReference type="Proteomes" id="UP000317355"/>
    </source>
</evidence>
<protein>
    <submittedName>
        <fullName evidence="1">DUF937 domain-containing protein</fullName>
    </submittedName>
</protein>
<comment type="caution">
    <text evidence="1">The sequence shown here is derived from an EMBL/GenBank/DDBJ whole genome shotgun (WGS) entry which is preliminary data.</text>
</comment>
<organism evidence="1 2">
    <name type="scientific">Sedimenticola thiotaurini</name>
    <dbReference type="NCBI Taxonomy" id="1543721"/>
    <lineage>
        <taxon>Bacteria</taxon>
        <taxon>Pseudomonadati</taxon>
        <taxon>Pseudomonadota</taxon>
        <taxon>Gammaproteobacteria</taxon>
        <taxon>Chromatiales</taxon>
        <taxon>Sedimenticolaceae</taxon>
        <taxon>Sedimenticola</taxon>
    </lineage>
</organism>
<evidence type="ECO:0000313" key="1">
    <source>
        <dbReference type="EMBL" id="TVT55269.1"/>
    </source>
</evidence>
<gene>
    <name evidence="1" type="ORF">FHK82_08870</name>
</gene>
<name>A0A558D2N8_9GAMM</name>
<dbReference type="EMBL" id="VMRY01000035">
    <property type="protein sequence ID" value="TVT55269.1"/>
    <property type="molecule type" value="Genomic_DNA"/>
</dbReference>
<sequence>MDLIKLGTDLLMEKLGGSVDSNSISTALSGLLGGSDGNINLSGLISQFAQSGDLMGLANSWLGDGKNQSISADQIMSVLGSDKIGNFAAQLGISQSDAADSLADTLPQMIDAGSSGGSLLDMAGGAGDLLGMAKKFF</sequence>
<dbReference type="AlphaFoldDB" id="A0A558D2N8"/>
<dbReference type="Gene3D" id="1.10.10.690">
    <property type="entry name" value="YidB-like"/>
    <property type="match status" value="1"/>
</dbReference>
<accession>A0A558D2N8</accession>